<dbReference type="Pfam" id="PF14005">
    <property type="entry name" value="YpjP"/>
    <property type="match status" value="1"/>
</dbReference>
<keyword evidence="2" id="KW-0732">Signal</keyword>
<evidence type="ECO:0000313" key="4">
    <source>
        <dbReference type="Proteomes" id="UP000823201"/>
    </source>
</evidence>
<evidence type="ECO:0000256" key="1">
    <source>
        <dbReference type="SAM" id="MobiDB-lite"/>
    </source>
</evidence>
<feature type="chain" id="PRO_5047134793" description="YpjP-like protein" evidence="2">
    <location>
        <begin position="31"/>
        <end position="211"/>
    </location>
</feature>
<feature type="compositionally biased region" description="Basic and acidic residues" evidence="1">
    <location>
        <begin position="32"/>
        <end position="56"/>
    </location>
</feature>
<evidence type="ECO:0000313" key="3">
    <source>
        <dbReference type="EMBL" id="MBM7656591.1"/>
    </source>
</evidence>
<proteinExistence type="predicted"/>
<protein>
    <recommendedName>
        <fullName evidence="5">YpjP-like protein</fullName>
    </recommendedName>
</protein>
<comment type="caution">
    <text evidence="3">The sequence shown here is derived from an EMBL/GenBank/DDBJ whole genome shotgun (WGS) entry which is preliminary data.</text>
</comment>
<name>A0ABS2Q4Q5_9BACL</name>
<reference evidence="3 4" key="1">
    <citation type="submission" date="2021-01" db="EMBL/GenBank/DDBJ databases">
        <title>Genomic Encyclopedia of Type Strains, Phase IV (KMG-IV): sequencing the most valuable type-strain genomes for metagenomic binning, comparative biology and taxonomic classification.</title>
        <authorList>
            <person name="Goeker M."/>
        </authorList>
    </citation>
    <scope>NUCLEOTIDE SEQUENCE [LARGE SCALE GENOMIC DNA]</scope>
    <source>
        <strain evidence="3 4">DSM 100968</strain>
    </source>
</reference>
<accession>A0ABS2Q4Q5</accession>
<sequence length="211" mass="24197">MIPVFLRKSLMTLAAILTLGVALPFMPSHTVERPSDKGNFQSEKEQAPGLKKERTNEAQSPAWSEVDQSDLANQRQLILLFSIYVSRELREQGLQKFGARIRTKIGDQYVNEIVPAFLPAIKQISSGHDATWVGQLAVTHEPASGMGERILHVYQRESGQELLKLHVRRDHPPQDGFWFDFHYHTIADHFQKHHPLKRIYWGKDTPPKWTA</sequence>
<keyword evidence="4" id="KW-1185">Reference proteome</keyword>
<dbReference type="Proteomes" id="UP000823201">
    <property type="component" value="Unassembled WGS sequence"/>
</dbReference>
<feature type="region of interest" description="Disordered" evidence="1">
    <location>
        <begin position="32"/>
        <end position="66"/>
    </location>
</feature>
<organism evidence="3 4">
    <name type="scientific">Sporolactobacillus spathodeae</name>
    <dbReference type="NCBI Taxonomy" id="1465502"/>
    <lineage>
        <taxon>Bacteria</taxon>
        <taxon>Bacillati</taxon>
        <taxon>Bacillota</taxon>
        <taxon>Bacilli</taxon>
        <taxon>Bacillales</taxon>
        <taxon>Sporolactobacillaceae</taxon>
        <taxon>Sporolactobacillus</taxon>
    </lineage>
</organism>
<evidence type="ECO:0008006" key="5">
    <source>
        <dbReference type="Google" id="ProtNLM"/>
    </source>
</evidence>
<dbReference type="EMBL" id="JAFBEV010000001">
    <property type="protein sequence ID" value="MBM7656591.1"/>
    <property type="molecule type" value="Genomic_DNA"/>
</dbReference>
<gene>
    <name evidence="3" type="ORF">JOC27_000027</name>
</gene>
<dbReference type="RefSeq" id="WP_205004963.1">
    <property type="nucleotide sequence ID" value="NZ_CBCRXA010000001.1"/>
</dbReference>
<dbReference type="InterPro" id="IPR025616">
    <property type="entry name" value="YpjP"/>
</dbReference>
<feature type="signal peptide" evidence="2">
    <location>
        <begin position="1"/>
        <end position="30"/>
    </location>
</feature>
<evidence type="ECO:0000256" key="2">
    <source>
        <dbReference type="SAM" id="SignalP"/>
    </source>
</evidence>